<dbReference type="GO" id="GO:0004497">
    <property type="term" value="F:monooxygenase activity"/>
    <property type="evidence" value="ECO:0007669"/>
    <property type="project" value="UniProtKB-KW"/>
</dbReference>
<name>A0A1H4NMV8_9HYPH</name>
<dbReference type="PANTHER" id="PTHR13789">
    <property type="entry name" value="MONOOXYGENASE"/>
    <property type="match status" value="1"/>
</dbReference>
<dbReference type="SUPFAM" id="SSF54373">
    <property type="entry name" value="FAD-linked reductases, C-terminal domain"/>
    <property type="match status" value="1"/>
</dbReference>
<evidence type="ECO:0000256" key="2">
    <source>
        <dbReference type="ARBA" id="ARBA00022630"/>
    </source>
</evidence>
<keyword evidence="8" id="KW-1185">Reference proteome</keyword>
<accession>A0A1H4NMV8</accession>
<dbReference type="Gene3D" id="3.50.50.60">
    <property type="entry name" value="FAD/NAD(P)-binding domain"/>
    <property type="match status" value="1"/>
</dbReference>
<dbReference type="PRINTS" id="PR00420">
    <property type="entry name" value="RNGMNOXGNASE"/>
</dbReference>
<dbReference type="AlphaFoldDB" id="A0A1H4NMV8"/>
<dbReference type="EMBL" id="FNSL01000001">
    <property type="protein sequence ID" value="SEB96434.1"/>
    <property type="molecule type" value="Genomic_DNA"/>
</dbReference>
<dbReference type="Pfam" id="PF01494">
    <property type="entry name" value="FAD_binding_3"/>
    <property type="match status" value="1"/>
</dbReference>
<dbReference type="PANTHER" id="PTHR13789:SF318">
    <property type="entry name" value="GERANYLGERANYL DIPHOSPHATE REDUCTASE"/>
    <property type="match status" value="1"/>
</dbReference>
<evidence type="ECO:0000313" key="7">
    <source>
        <dbReference type="EMBL" id="SEB96434.1"/>
    </source>
</evidence>
<dbReference type="Proteomes" id="UP000199064">
    <property type="component" value="Unassembled WGS sequence"/>
</dbReference>
<gene>
    <name evidence="7" type="ORF">SAMN05216452_3849</name>
</gene>
<evidence type="ECO:0000256" key="3">
    <source>
        <dbReference type="ARBA" id="ARBA00022827"/>
    </source>
</evidence>
<dbReference type="InterPro" id="IPR002938">
    <property type="entry name" value="FAD-bd"/>
</dbReference>
<evidence type="ECO:0000256" key="5">
    <source>
        <dbReference type="ARBA" id="ARBA00023033"/>
    </source>
</evidence>
<keyword evidence="3" id="KW-0274">FAD</keyword>
<evidence type="ECO:0000259" key="6">
    <source>
        <dbReference type="Pfam" id="PF01494"/>
    </source>
</evidence>
<evidence type="ECO:0000313" key="8">
    <source>
        <dbReference type="Proteomes" id="UP000199064"/>
    </source>
</evidence>
<dbReference type="GO" id="GO:0071949">
    <property type="term" value="F:FAD binding"/>
    <property type="evidence" value="ECO:0007669"/>
    <property type="project" value="InterPro"/>
</dbReference>
<organism evidence="7 8">
    <name type="scientific">Nitratireductor aquibiodomus</name>
    <dbReference type="NCBI Taxonomy" id="204799"/>
    <lineage>
        <taxon>Bacteria</taxon>
        <taxon>Pseudomonadati</taxon>
        <taxon>Pseudomonadota</taxon>
        <taxon>Alphaproteobacteria</taxon>
        <taxon>Hyphomicrobiales</taxon>
        <taxon>Phyllobacteriaceae</taxon>
        <taxon>Nitratireductor</taxon>
    </lineage>
</organism>
<sequence length="408" mass="43256">MTDAPRAIIVGAGVAGLTAALAMARRGLPVRIYERAPELTEVGAGLQLSPNATRLLARLGVLDALGDRAVRPQAVELKKADGLSPLARVPLGAEAETRWGAPYLVAHRADLQNALLQRAQSESLIEIVTGAFAEKAEFHKDGGVRLHVERNGAAEEIHTPLLIAGDGVWSHLRRLVRTAVRSRFTGFVAWRATLPVEQALAAGNGALEADRVTAFMHPAFHLVAYPISGGAAINLVAILPGEVPLNAWAQDADDAPLKKVLARANPALGRLAAADGASWTVWPVHAVNPAGAWTSPQGLALIGDAAHAVPPFAAQGAGMAIEDAVVLANFLALHRDNPATALAAYEAVRKPRVTRVARRGAFNRFTWHAGGPVAFARDMILKARSEDALMADFDWLYGFDAEAADQER</sequence>
<feature type="domain" description="FAD-binding" evidence="6">
    <location>
        <begin position="7"/>
        <end position="359"/>
    </location>
</feature>
<keyword evidence="2" id="KW-0285">Flavoprotein</keyword>
<dbReference type="RefSeq" id="WP_090329828.1">
    <property type="nucleotide sequence ID" value="NZ_FNSL01000001.1"/>
</dbReference>
<dbReference type="InterPro" id="IPR050493">
    <property type="entry name" value="FAD-dep_Monooxygenase_BioMet"/>
</dbReference>
<dbReference type="SUPFAM" id="SSF51905">
    <property type="entry name" value="FAD/NAD(P)-binding domain"/>
    <property type="match status" value="1"/>
</dbReference>
<comment type="cofactor">
    <cofactor evidence="1">
        <name>FAD</name>
        <dbReference type="ChEBI" id="CHEBI:57692"/>
    </cofactor>
</comment>
<reference evidence="8" key="1">
    <citation type="submission" date="2016-10" db="EMBL/GenBank/DDBJ databases">
        <authorList>
            <person name="Varghese N."/>
            <person name="Submissions S."/>
        </authorList>
    </citation>
    <scope>NUCLEOTIDE SEQUENCE [LARGE SCALE GENOMIC DNA]</scope>
    <source>
        <strain evidence="8">ES.061</strain>
    </source>
</reference>
<protein>
    <submittedName>
        <fullName evidence="7">Salicylate hydroxylase</fullName>
    </submittedName>
</protein>
<evidence type="ECO:0000256" key="4">
    <source>
        <dbReference type="ARBA" id="ARBA00023002"/>
    </source>
</evidence>
<dbReference type="InterPro" id="IPR036188">
    <property type="entry name" value="FAD/NAD-bd_sf"/>
</dbReference>
<evidence type="ECO:0000256" key="1">
    <source>
        <dbReference type="ARBA" id="ARBA00001974"/>
    </source>
</evidence>
<keyword evidence="5" id="KW-0503">Monooxygenase</keyword>
<keyword evidence="4" id="KW-0560">Oxidoreductase</keyword>
<proteinExistence type="predicted"/>